<evidence type="ECO:0000256" key="1">
    <source>
        <dbReference type="SAM" id="MobiDB-lite"/>
    </source>
</evidence>
<protein>
    <submittedName>
        <fullName evidence="2">Uncharacterized protein</fullName>
    </submittedName>
</protein>
<sequence>KLATVVQKKKGKLATSSCGLRSHDTASTVTYRRLCFPTKHRQYRHKLIYRGRPDGGERRKMKRTVKRTQRRSLGRSSMISSHQPSYLLLDLQYELNNHQLQILSLNTRWLLLIEINGWFDMKKLVENRLSRS</sequence>
<proteinExistence type="predicted"/>
<evidence type="ECO:0000313" key="2">
    <source>
        <dbReference type="EMBL" id="KAI7737215.1"/>
    </source>
</evidence>
<feature type="region of interest" description="Disordered" evidence="1">
    <location>
        <begin position="50"/>
        <end position="76"/>
    </location>
</feature>
<dbReference type="Proteomes" id="UP001206925">
    <property type="component" value="Unassembled WGS sequence"/>
</dbReference>
<feature type="non-terminal residue" evidence="2">
    <location>
        <position position="1"/>
    </location>
</feature>
<comment type="caution">
    <text evidence="2">The sequence shown here is derived from an EMBL/GenBank/DDBJ whole genome shotgun (WGS) entry which is preliminary data.</text>
</comment>
<dbReference type="EMBL" id="JAMZMK010009085">
    <property type="protein sequence ID" value="KAI7737215.1"/>
    <property type="molecule type" value="Genomic_DNA"/>
</dbReference>
<keyword evidence="3" id="KW-1185">Reference proteome</keyword>
<accession>A0AAD5GCG1</accession>
<feature type="compositionally biased region" description="Basic residues" evidence="1">
    <location>
        <begin position="59"/>
        <end position="73"/>
    </location>
</feature>
<dbReference type="AlphaFoldDB" id="A0AAD5GCG1"/>
<organism evidence="2 3">
    <name type="scientific">Ambrosia artemisiifolia</name>
    <name type="common">Common ragweed</name>
    <dbReference type="NCBI Taxonomy" id="4212"/>
    <lineage>
        <taxon>Eukaryota</taxon>
        <taxon>Viridiplantae</taxon>
        <taxon>Streptophyta</taxon>
        <taxon>Embryophyta</taxon>
        <taxon>Tracheophyta</taxon>
        <taxon>Spermatophyta</taxon>
        <taxon>Magnoliopsida</taxon>
        <taxon>eudicotyledons</taxon>
        <taxon>Gunneridae</taxon>
        <taxon>Pentapetalae</taxon>
        <taxon>asterids</taxon>
        <taxon>campanulids</taxon>
        <taxon>Asterales</taxon>
        <taxon>Asteraceae</taxon>
        <taxon>Asteroideae</taxon>
        <taxon>Heliantheae alliance</taxon>
        <taxon>Heliantheae</taxon>
        <taxon>Ambrosia</taxon>
    </lineage>
</organism>
<name>A0AAD5GCG1_AMBAR</name>
<gene>
    <name evidence="2" type="ORF">M8C21_013977</name>
</gene>
<evidence type="ECO:0000313" key="3">
    <source>
        <dbReference type="Proteomes" id="UP001206925"/>
    </source>
</evidence>
<reference evidence="2" key="1">
    <citation type="submission" date="2022-06" db="EMBL/GenBank/DDBJ databases">
        <title>Uncovering the hologenomic basis of an extraordinary plant invasion.</title>
        <authorList>
            <person name="Bieker V.C."/>
            <person name="Martin M.D."/>
            <person name="Gilbert T."/>
            <person name="Hodgins K."/>
            <person name="Battlay P."/>
            <person name="Petersen B."/>
            <person name="Wilson J."/>
        </authorList>
    </citation>
    <scope>NUCLEOTIDE SEQUENCE</scope>
    <source>
        <strain evidence="2">AA19_3_7</strain>
        <tissue evidence="2">Leaf</tissue>
    </source>
</reference>